<evidence type="ECO:0000259" key="4">
    <source>
        <dbReference type="PROSITE" id="PS51842"/>
    </source>
</evidence>
<dbReference type="Proteomes" id="UP000515152">
    <property type="component" value="Chromosome 1"/>
</dbReference>
<dbReference type="KEGG" id="char:116219972"/>
<name>A0A6P8F985_CLUHA</name>
<proteinExistence type="predicted"/>
<feature type="coiled-coil region" evidence="3">
    <location>
        <begin position="98"/>
        <end position="132"/>
    </location>
</feature>
<evidence type="ECO:0000256" key="2">
    <source>
        <dbReference type="ARBA" id="ARBA00023054"/>
    </source>
</evidence>
<reference evidence="6" key="1">
    <citation type="submission" date="2025-08" db="UniProtKB">
        <authorList>
            <consortium name="RefSeq"/>
        </authorList>
    </citation>
    <scope>IDENTIFICATION</scope>
</reference>
<evidence type="ECO:0000256" key="1">
    <source>
        <dbReference type="ARBA" id="ARBA00022754"/>
    </source>
</evidence>
<dbReference type="GeneID" id="116219972"/>
<dbReference type="GO" id="GO:0005198">
    <property type="term" value="F:structural molecule activity"/>
    <property type="evidence" value="ECO:0007669"/>
    <property type="project" value="InterPro"/>
</dbReference>
<sequence>MATTYSSRVSMSSGSSIAGGLSGLSLSGGGARMSVMRAGSVYGGAGGSGVRISSAFGAGGGGGAGFGFAAGGGGGGGFSMATGGGAFEAVIGNGKFTMQNLNDRLASYLAKVHTLEKANAELELKIRQFLAAKIGPASHDFSGFMVTIGDLQARIMAIISVKGGTVLGIDNAKLAADDFRVKYEAELAMRLSVEADIAGLRRVLDDLTLSKSDLAMQITGIQEEVAYLKKNHQEDLLVLRAHIGGTVNVEVDAAPQEDLTIVLAGIREHYEAVATKNRKELEVWFQAKSEALSKEVLTSTATLQTSTSEVTSIRTTAQALQIELQGLFSMKASMEATLAETQTRYAGMLASFQMQVSSLEEQLGALRGGLEHQGHEYAILLDIKTRLELEIAEYSRLLGGGAYAHSHISSGSTYSASTVSAAAVSTVIESAVIESAVIESAVIESAAVEAASTTATRTRVVTVVEEVVDGQVVSSSTTSSIIGS</sequence>
<keyword evidence="2 3" id="KW-0175">Coiled coil</keyword>
<dbReference type="PANTHER" id="PTHR23239:SF367">
    <property type="entry name" value="KERATIN 15-RELATED"/>
    <property type="match status" value="1"/>
</dbReference>
<accession>A0A6P8F985</accession>
<dbReference type="Gene3D" id="1.20.5.1160">
    <property type="entry name" value="Vasodilator-stimulated phosphoprotein"/>
    <property type="match status" value="1"/>
</dbReference>
<gene>
    <name evidence="6" type="primary">LOC116219972</name>
</gene>
<keyword evidence="1" id="KW-0403">Intermediate filament</keyword>
<dbReference type="Gene3D" id="1.20.5.170">
    <property type="match status" value="1"/>
</dbReference>
<organism evidence="5 6">
    <name type="scientific">Clupea harengus</name>
    <name type="common">Atlantic herring</name>
    <dbReference type="NCBI Taxonomy" id="7950"/>
    <lineage>
        <taxon>Eukaryota</taxon>
        <taxon>Metazoa</taxon>
        <taxon>Chordata</taxon>
        <taxon>Craniata</taxon>
        <taxon>Vertebrata</taxon>
        <taxon>Euteleostomi</taxon>
        <taxon>Actinopterygii</taxon>
        <taxon>Neopterygii</taxon>
        <taxon>Teleostei</taxon>
        <taxon>Clupei</taxon>
        <taxon>Clupeiformes</taxon>
        <taxon>Clupeoidei</taxon>
        <taxon>Clupeidae</taxon>
        <taxon>Clupea</taxon>
    </lineage>
</organism>
<dbReference type="PANTHER" id="PTHR23239">
    <property type="entry name" value="INTERMEDIATE FILAMENT"/>
    <property type="match status" value="1"/>
</dbReference>
<dbReference type="PRINTS" id="PR01248">
    <property type="entry name" value="TYPE1KERATIN"/>
</dbReference>
<evidence type="ECO:0000313" key="6">
    <source>
        <dbReference type="RefSeq" id="XP_031420335.1"/>
    </source>
</evidence>
<dbReference type="PROSITE" id="PS51842">
    <property type="entry name" value="IF_ROD_2"/>
    <property type="match status" value="1"/>
</dbReference>
<dbReference type="FunFam" id="1.20.5.170:FF:000002">
    <property type="entry name" value="Type I keratin KA11"/>
    <property type="match status" value="1"/>
</dbReference>
<dbReference type="OrthoDB" id="2441647at2759"/>
<feature type="domain" description="IF rod" evidence="4">
    <location>
        <begin position="94"/>
        <end position="405"/>
    </location>
</feature>
<dbReference type="Pfam" id="PF00038">
    <property type="entry name" value="Filament"/>
    <property type="match status" value="1"/>
</dbReference>
<dbReference type="InterPro" id="IPR039008">
    <property type="entry name" value="IF_rod_dom"/>
</dbReference>
<dbReference type="RefSeq" id="XP_031420335.1">
    <property type="nucleotide sequence ID" value="XM_031564475.1"/>
</dbReference>
<evidence type="ECO:0000313" key="5">
    <source>
        <dbReference type="Proteomes" id="UP000515152"/>
    </source>
</evidence>
<dbReference type="InterPro" id="IPR002957">
    <property type="entry name" value="Keratin_I"/>
</dbReference>
<dbReference type="SUPFAM" id="SSF64593">
    <property type="entry name" value="Intermediate filament protein, coiled coil region"/>
    <property type="match status" value="2"/>
</dbReference>
<dbReference type="AlphaFoldDB" id="A0A6P8F985"/>
<keyword evidence="5" id="KW-1185">Reference proteome</keyword>
<dbReference type="Gene3D" id="1.20.5.500">
    <property type="entry name" value="Single helix bin"/>
    <property type="match status" value="1"/>
</dbReference>
<dbReference type="GO" id="GO:0005882">
    <property type="term" value="C:intermediate filament"/>
    <property type="evidence" value="ECO:0007669"/>
    <property type="project" value="UniProtKB-KW"/>
</dbReference>
<protein>
    <submittedName>
        <fullName evidence="6">Keratin, type I cytoskeletal 13-like</fullName>
    </submittedName>
</protein>
<dbReference type="SMART" id="SM01391">
    <property type="entry name" value="Filament"/>
    <property type="match status" value="1"/>
</dbReference>
<evidence type="ECO:0000256" key="3">
    <source>
        <dbReference type="SAM" id="Coils"/>
    </source>
</evidence>